<name>A0A328A9K3_9CAUL</name>
<dbReference type="AlphaFoldDB" id="A0A328A9K3"/>
<gene>
    <name evidence="1" type="ORF">DJ017_19750</name>
</gene>
<evidence type="ECO:0000313" key="1">
    <source>
        <dbReference type="EMBL" id="RAK51195.1"/>
    </source>
</evidence>
<keyword evidence="2" id="KW-1185">Reference proteome</keyword>
<organism evidence="1 2">
    <name type="scientific">Phenylobacterium soli</name>
    <dbReference type="NCBI Taxonomy" id="2170551"/>
    <lineage>
        <taxon>Bacteria</taxon>
        <taxon>Pseudomonadati</taxon>
        <taxon>Pseudomonadota</taxon>
        <taxon>Alphaproteobacteria</taxon>
        <taxon>Caulobacterales</taxon>
        <taxon>Caulobacteraceae</taxon>
        <taxon>Phenylobacterium</taxon>
    </lineage>
</organism>
<dbReference type="Proteomes" id="UP000249254">
    <property type="component" value="Unassembled WGS sequence"/>
</dbReference>
<sequence>MPKANAVILDNWIPRGGYLQLRRGFVEQVSGTADPVETLVAWRGAASGDKLFACAGANIYDVTTSGALPAASYASAASAKWNYTNFANDAGRFAILVNGSNTPLKYDGSSFATTAITGTSGAITLTPSNLKYVMAHKARLHFAEKDTLRVWYLAVNAIAGSSGLLDLGPIFTKGGVLVGLARLTLDGGIGPDDYAAYLTSEGQVALYQGTDPSDANNWSLVGVYSLPKPIGDRCLLEHGTDALVLTEAGLLSLTQALRLSEDEQRTNSYSRYVTNAFAAAAASYGSNFGWSVTSYSGRGGLIVVNVPTAELSTSQQFVRCTETGRWCRFTGIDAFCWATANGAIYFGSTLGVYEWDQGASDNSVTIVGDILPAFQDFGNRTMLKSAKLVRAQLYAPSIVRPALDVVTDYDKNTIPTDIQTTVTPGDISPDDANVVRQDWTGASGIGYALSPRMRVSLTGANDVDRVSVTEDLTSLLLVGPGGTDHILTRPNLPLDVEVQCVGFDLTYEAGALI</sequence>
<comment type="caution">
    <text evidence="1">The sequence shown here is derived from an EMBL/GenBank/DDBJ whole genome shotgun (WGS) entry which is preliminary data.</text>
</comment>
<reference evidence="2" key="1">
    <citation type="submission" date="2018-05" db="EMBL/GenBank/DDBJ databases">
        <authorList>
            <person name="Li X."/>
        </authorList>
    </citation>
    <scope>NUCLEOTIDE SEQUENCE [LARGE SCALE GENOMIC DNA]</scope>
    <source>
        <strain evidence="2">LX32</strain>
    </source>
</reference>
<evidence type="ECO:0000313" key="2">
    <source>
        <dbReference type="Proteomes" id="UP000249254"/>
    </source>
</evidence>
<protein>
    <submittedName>
        <fullName evidence="1">Uncharacterized protein</fullName>
    </submittedName>
</protein>
<accession>A0A328A9K3</accession>
<dbReference type="EMBL" id="QFYQ01000003">
    <property type="protein sequence ID" value="RAK51195.1"/>
    <property type="molecule type" value="Genomic_DNA"/>
</dbReference>
<proteinExistence type="predicted"/>